<dbReference type="Pfam" id="PF13977">
    <property type="entry name" value="TetR_C_6"/>
    <property type="match status" value="1"/>
</dbReference>
<dbReference type="SUPFAM" id="SSF48498">
    <property type="entry name" value="Tetracyclin repressor-like, C-terminal domain"/>
    <property type="match status" value="1"/>
</dbReference>
<evidence type="ECO:0000256" key="3">
    <source>
        <dbReference type="ARBA" id="ARBA00023125"/>
    </source>
</evidence>
<reference evidence="8 9" key="1">
    <citation type="journal article" date="2014" name="PLoS Genet.">
        <title>Phylogenetically driven sequencing of extremely halophilic archaea reveals strategies for static and dynamic osmo-response.</title>
        <authorList>
            <person name="Becker E.A."/>
            <person name="Seitzer P.M."/>
            <person name="Tritt A."/>
            <person name="Larsen D."/>
            <person name="Krusor M."/>
            <person name="Yao A.I."/>
            <person name="Wu D."/>
            <person name="Madern D."/>
            <person name="Eisen J.A."/>
            <person name="Darling A.E."/>
            <person name="Facciotti M.T."/>
        </authorList>
    </citation>
    <scope>NUCLEOTIDE SEQUENCE [LARGE SCALE GENOMIC DNA]</scope>
    <source>
        <strain evidence="9">ATCC 43099 / DSM 3394 / CCM 3739 / CIP 104546 / IAM 13178 / JCM 8861 / NBRC 102185 / NCIMB 2190 / MS3</strain>
    </source>
</reference>
<dbReference type="InterPro" id="IPR050109">
    <property type="entry name" value="HTH-type_TetR-like_transc_reg"/>
</dbReference>
<feature type="region of interest" description="Disordered" evidence="6">
    <location>
        <begin position="1"/>
        <end position="30"/>
    </location>
</feature>
<dbReference type="InterPro" id="IPR036271">
    <property type="entry name" value="Tet_transcr_reg_TetR-rel_C_sf"/>
</dbReference>
<dbReference type="PROSITE" id="PS50977">
    <property type="entry name" value="HTH_TETR_2"/>
    <property type="match status" value="1"/>
</dbReference>
<dbReference type="SUPFAM" id="SSF46689">
    <property type="entry name" value="Homeodomain-like"/>
    <property type="match status" value="1"/>
</dbReference>
<evidence type="ECO:0000256" key="5">
    <source>
        <dbReference type="PROSITE-ProRule" id="PRU00335"/>
    </source>
</evidence>
<evidence type="ECO:0000256" key="6">
    <source>
        <dbReference type="SAM" id="MobiDB-lite"/>
    </source>
</evidence>
<sequence>MATAETPLSFPVLPLSTESTGNRCSRSPEPMSIDPFATVSGTREEILAATYRALCDHGYADLTLSVIGDELEKSQSLIYHHYDGKDELVLSCLEYMLDYLESTLDETVDDPRETLEQTIERVCTPVDSDPEQSVRRVFIELRAQAAHDAAYREHFTRSDRVFRDWLQSVIEAGIDSGTFVDCESGRVAEVLCVTLQGIFFRRTTVTTTAWLPETSDELVATLEHTLYAPESA</sequence>
<feature type="compositionally biased region" description="Polar residues" evidence="6">
    <location>
        <begin position="16"/>
        <end position="25"/>
    </location>
</feature>
<evidence type="ECO:0000256" key="1">
    <source>
        <dbReference type="ARBA" id="ARBA00022491"/>
    </source>
</evidence>
<protein>
    <submittedName>
        <fullName evidence="8">TetR family transcriptional regulator</fullName>
    </submittedName>
</protein>
<dbReference type="AlphaFoldDB" id="L9UMA1"/>
<feature type="DNA-binding region" description="H-T-H motif" evidence="5">
    <location>
        <begin position="63"/>
        <end position="82"/>
    </location>
</feature>
<keyword evidence="4" id="KW-0804">Transcription</keyword>
<accession>L9UMA1</accession>
<dbReference type="EMBL" id="AOHS01000053">
    <property type="protein sequence ID" value="ELY26010.1"/>
    <property type="molecule type" value="Genomic_DNA"/>
</dbReference>
<proteinExistence type="predicted"/>
<name>L9UMA1_NATMM</name>
<keyword evidence="1" id="KW-0678">Repressor</keyword>
<keyword evidence="3 5" id="KW-0238">DNA-binding</keyword>
<dbReference type="InterPro" id="IPR039538">
    <property type="entry name" value="BetI_C"/>
</dbReference>
<organism evidence="8 9">
    <name type="scientific">Natrialba magadii (strain ATCC 43099 / DSM 3394 / CCM 3739 / CIP 104546 / IAM 13178 / JCM 8861 / NBRC 102185 / NCIMB 2190 / MS3)</name>
    <name type="common">Natronobacterium magadii</name>
    <dbReference type="NCBI Taxonomy" id="547559"/>
    <lineage>
        <taxon>Archaea</taxon>
        <taxon>Methanobacteriati</taxon>
        <taxon>Methanobacteriota</taxon>
        <taxon>Stenosarchaea group</taxon>
        <taxon>Halobacteria</taxon>
        <taxon>Halobacteriales</taxon>
        <taxon>Natrialbaceae</taxon>
        <taxon>Natrialba</taxon>
    </lineage>
</organism>
<dbReference type="GO" id="GO:0000976">
    <property type="term" value="F:transcription cis-regulatory region binding"/>
    <property type="evidence" value="ECO:0007669"/>
    <property type="project" value="TreeGrafter"/>
</dbReference>
<dbReference type="Pfam" id="PF00440">
    <property type="entry name" value="TetR_N"/>
    <property type="match status" value="1"/>
</dbReference>
<evidence type="ECO:0000313" key="9">
    <source>
        <dbReference type="Proteomes" id="UP000011543"/>
    </source>
</evidence>
<dbReference type="InterPro" id="IPR009057">
    <property type="entry name" value="Homeodomain-like_sf"/>
</dbReference>
<dbReference type="Gene3D" id="1.10.357.10">
    <property type="entry name" value="Tetracycline Repressor, domain 2"/>
    <property type="match status" value="1"/>
</dbReference>
<evidence type="ECO:0000259" key="7">
    <source>
        <dbReference type="PROSITE" id="PS50977"/>
    </source>
</evidence>
<dbReference type="PANTHER" id="PTHR30055:SF234">
    <property type="entry name" value="HTH-TYPE TRANSCRIPTIONAL REGULATOR BETI"/>
    <property type="match status" value="1"/>
</dbReference>
<evidence type="ECO:0000256" key="2">
    <source>
        <dbReference type="ARBA" id="ARBA00023015"/>
    </source>
</evidence>
<evidence type="ECO:0000313" key="8">
    <source>
        <dbReference type="EMBL" id="ELY26010.1"/>
    </source>
</evidence>
<keyword evidence="2" id="KW-0805">Transcription regulation</keyword>
<dbReference type="PANTHER" id="PTHR30055">
    <property type="entry name" value="HTH-TYPE TRANSCRIPTIONAL REGULATOR RUTR"/>
    <property type="match status" value="1"/>
</dbReference>
<gene>
    <name evidence="8" type="ORF">C500_16452</name>
</gene>
<dbReference type="Proteomes" id="UP000011543">
    <property type="component" value="Unassembled WGS sequence"/>
</dbReference>
<comment type="caution">
    <text evidence="8">The sequence shown here is derived from an EMBL/GenBank/DDBJ whole genome shotgun (WGS) entry which is preliminary data.</text>
</comment>
<dbReference type="PATRIC" id="fig|547559.17.peg.3231"/>
<dbReference type="GO" id="GO:0003700">
    <property type="term" value="F:DNA-binding transcription factor activity"/>
    <property type="evidence" value="ECO:0007669"/>
    <property type="project" value="TreeGrafter"/>
</dbReference>
<feature type="domain" description="HTH tetR-type" evidence="7">
    <location>
        <begin position="40"/>
        <end position="100"/>
    </location>
</feature>
<dbReference type="InterPro" id="IPR001647">
    <property type="entry name" value="HTH_TetR"/>
</dbReference>
<evidence type="ECO:0000256" key="4">
    <source>
        <dbReference type="ARBA" id="ARBA00023163"/>
    </source>
</evidence>